<evidence type="ECO:0000313" key="4">
    <source>
        <dbReference type="Proteomes" id="UP001600888"/>
    </source>
</evidence>
<evidence type="ECO:0000256" key="2">
    <source>
        <dbReference type="SAM" id="Phobius"/>
    </source>
</evidence>
<keyword evidence="2" id="KW-1133">Transmembrane helix</keyword>
<proteinExistence type="predicted"/>
<feature type="transmembrane region" description="Helical" evidence="2">
    <location>
        <begin position="208"/>
        <end position="231"/>
    </location>
</feature>
<keyword evidence="2" id="KW-0472">Membrane</keyword>
<sequence length="727" mass="79124">MASLDNINRLGTKRDAAGAYTGVRATDEGVDDHHASSGTMSADDVSLPSTSHQQQWKNDVSVEVNPSSPNSEARKRSAKSTVYFLAILLTSIIPLVGMAAWLIIVKVRQGGSIFTGFTSAKIGGHLTQTQAKAIDFVCGALLAPLLMAGLNFIWFACARVCVVNELDATHRGSRGVPLQSLARASRTSVGSYDLLGLWELFSAKTWRLSVLGAVALLSAISSSALSNIIAYESFREEGPSTGSYTLRMLSDDQIHSNSIYGATGGNAGKYSFDTTQTNLAAHNMSTMLYGIPFQNATLDSEGAYIGSNATQVSLDAVEANVMSLHNVPGYRLSADCTPTTMTKNSILMSYGELGYVQLQMSSNMTQAAASELDVANATLPAYMTYQWAGNPKDYFYDTSMQTDFPAFGTFDFFVNLIHVSGFVGKPDSSNMSTSGRTIPTAWGDLSPVYENISIPLSGAMGAYGTDSYALQCVLLRQEGLLEYRRRDDQTWFIASSSFQEERKAVRSFLQDWQLELSSDRPAPPLGDVLWGGATTMVVCDEQLNGSCFQYNDFTTAVNNLVFASGEATRIIYNVAAVNASRDNVDYFYNVTGEVDRQFYRITYVPVLLLVALLGITISALLVTLLVVATMKTWSWKTFRQVEITRLVVDCVSADLAKNDSTISQLGRASDDELAEWASRYRVGYEKIVNAQDMDGLTQPSVRLRHTAGGMAQKSGSYETIRFMEQSG</sequence>
<keyword evidence="2" id="KW-0812">Transmembrane</keyword>
<protein>
    <submittedName>
        <fullName evidence="3">Uncharacterized protein</fullName>
    </submittedName>
</protein>
<feature type="transmembrane region" description="Helical" evidence="2">
    <location>
        <begin position="82"/>
        <end position="104"/>
    </location>
</feature>
<feature type="compositionally biased region" description="Low complexity" evidence="1">
    <location>
        <begin position="61"/>
        <end position="71"/>
    </location>
</feature>
<reference evidence="3 4" key="1">
    <citation type="submission" date="2024-03" db="EMBL/GenBank/DDBJ databases">
        <title>A high-quality draft genome sequence of Diaporthe vaccinii, a causative agent of upright dieback and viscid rot disease in cranberry plants.</title>
        <authorList>
            <person name="Sarrasin M."/>
            <person name="Lang B.F."/>
            <person name="Burger G."/>
        </authorList>
    </citation>
    <scope>NUCLEOTIDE SEQUENCE [LARGE SCALE GENOMIC DNA]</scope>
    <source>
        <strain evidence="3 4">IS7</strain>
    </source>
</reference>
<keyword evidence="4" id="KW-1185">Reference proteome</keyword>
<comment type="caution">
    <text evidence="3">The sequence shown here is derived from an EMBL/GenBank/DDBJ whole genome shotgun (WGS) entry which is preliminary data.</text>
</comment>
<feature type="region of interest" description="Disordered" evidence="1">
    <location>
        <begin position="21"/>
        <end position="73"/>
    </location>
</feature>
<accession>A0ABR4E2U5</accession>
<evidence type="ECO:0000256" key="1">
    <source>
        <dbReference type="SAM" id="MobiDB-lite"/>
    </source>
</evidence>
<feature type="compositionally biased region" description="Basic and acidic residues" evidence="1">
    <location>
        <begin position="25"/>
        <end position="35"/>
    </location>
</feature>
<dbReference type="EMBL" id="JBAWTH010000108">
    <property type="protein sequence ID" value="KAL2276754.1"/>
    <property type="molecule type" value="Genomic_DNA"/>
</dbReference>
<feature type="transmembrane region" description="Helical" evidence="2">
    <location>
        <begin position="133"/>
        <end position="156"/>
    </location>
</feature>
<evidence type="ECO:0000313" key="3">
    <source>
        <dbReference type="EMBL" id="KAL2276754.1"/>
    </source>
</evidence>
<feature type="compositionally biased region" description="Polar residues" evidence="1">
    <location>
        <begin position="47"/>
        <end position="58"/>
    </location>
</feature>
<organism evidence="3 4">
    <name type="scientific">Diaporthe vaccinii</name>
    <dbReference type="NCBI Taxonomy" id="105482"/>
    <lineage>
        <taxon>Eukaryota</taxon>
        <taxon>Fungi</taxon>
        <taxon>Dikarya</taxon>
        <taxon>Ascomycota</taxon>
        <taxon>Pezizomycotina</taxon>
        <taxon>Sordariomycetes</taxon>
        <taxon>Sordariomycetidae</taxon>
        <taxon>Diaporthales</taxon>
        <taxon>Diaporthaceae</taxon>
        <taxon>Diaporthe</taxon>
        <taxon>Diaporthe eres species complex</taxon>
    </lineage>
</organism>
<feature type="transmembrane region" description="Helical" evidence="2">
    <location>
        <begin position="606"/>
        <end position="630"/>
    </location>
</feature>
<gene>
    <name evidence="3" type="ORF">FJTKL_00420</name>
</gene>
<dbReference type="Proteomes" id="UP001600888">
    <property type="component" value="Unassembled WGS sequence"/>
</dbReference>
<name>A0ABR4E2U5_9PEZI</name>